<feature type="compositionally biased region" description="Basic and acidic residues" evidence="1">
    <location>
        <begin position="1"/>
        <end position="18"/>
    </location>
</feature>
<dbReference type="Proteomes" id="UP000826254">
    <property type="component" value="Chromosome"/>
</dbReference>
<feature type="region of interest" description="Disordered" evidence="1">
    <location>
        <begin position="1"/>
        <end position="62"/>
    </location>
</feature>
<feature type="compositionally biased region" description="Basic and acidic residues" evidence="1">
    <location>
        <begin position="53"/>
        <end position="62"/>
    </location>
</feature>
<evidence type="ECO:0000313" key="3">
    <source>
        <dbReference type="Proteomes" id="UP000826254"/>
    </source>
</evidence>
<dbReference type="GeneID" id="67179452"/>
<gene>
    <name evidence="2" type="ORF">K6T50_14880</name>
</gene>
<evidence type="ECO:0000313" key="2">
    <source>
        <dbReference type="EMBL" id="QZP37539.1"/>
    </source>
</evidence>
<name>A0A8T8WCH3_9EURY</name>
<keyword evidence="3" id="KW-1185">Reference proteome</keyword>
<accession>A0A8T8WCH3</accession>
<dbReference type="AlphaFoldDB" id="A0A8T8WCH3"/>
<dbReference type="KEGG" id="hmp:K6T50_14880"/>
<protein>
    <submittedName>
        <fullName evidence="2">Uncharacterized protein</fullName>
    </submittedName>
</protein>
<dbReference type="EMBL" id="CP081958">
    <property type="protein sequence ID" value="QZP37539.1"/>
    <property type="molecule type" value="Genomic_DNA"/>
</dbReference>
<reference evidence="2 3" key="1">
    <citation type="journal article" date="2021" name="Int. J. Syst. Evol. Microbiol.">
        <title>Halobaculum halophilum sp. nov. and Halobaculum salinum sp. nov., isolated from salt lake and saline soil.</title>
        <authorList>
            <person name="Cui H.L."/>
            <person name="Shi X.W."/>
            <person name="Yin X.M."/>
            <person name="Yang X.Y."/>
            <person name="Hou J."/>
            <person name="Zhu L."/>
        </authorList>
    </citation>
    <scope>NUCLEOTIDE SEQUENCE [LARGE SCALE GENOMIC DNA]</scope>
    <source>
        <strain evidence="2 3">NBRC 109044</strain>
    </source>
</reference>
<sequence length="62" mass="6745">MTEERDRVAATDGDRAGDGRAGAGRSSDTIADVDHTAPYPEPNDVWSRGFARASDDPRDVRR</sequence>
<evidence type="ECO:0000256" key="1">
    <source>
        <dbReference type="SAM" id="MobiDB-lite"/>
    </source>
</evidence>
<proteinExistence type="predicted"/>
<dbReference type="RefSeq" id="WP_222607348.1">
    <property type="nucleotide sequence ID" value="NZ_CP081958.1"/>
</dbReference>
<organism evidence="2 3">
    <name type="scientific">Halobaculum magnesiiphilum</name>
    <dbReference type="NCBI Taxonomy" id="1017351"/>
    <lineage>
        <taxon>Archaea</taxon>
        <taxon>Methanobacteriati</taxon>
        <taxon>Methanobacteriota</taxon>
        <taxon>Stenosarchaea group</taxon>
        <taxon>Halobacteria</taxon>
        <taxon>Halobacteriales</taxon>
        <taxon>Haloferacaceae</taxon>
        <taxon>Halobaculum</taxon>
    </lineage>
</organism>